<evidence type="ECO:0000256" key="2">
    <source>
        <dbReference type="ARBA" id="ARBA00022679"/>
    </source>
</evidence>
<keyword evidence="3" id="KW-0418">Kinase</keyword>
<feature type="domain" description="Carbohydrate kinase FGGY N-terminal" evidence="4">
    <location>
        <begin position="17"/>
        <end position="259"/>
    </location>
</feature>
<dbReference type="InterPro" id="IPR043129">
    <property type="entry name" value="ATPase_NBD"/>
</dbReference>
<dbReference type="Proteomes" id="UP000469440">
    <property type="component" value="Unassembled WGS sequence"/>
</dbReference>
<dbReference type="Pfam" id="PF00370">
    <property type="entry name" value="FGGY_N"/>
    <property type="match status" value="1"/>
</dbReference>
<dbReference type="InterPro" id="IPR018484">
    <property type="entry name" value="FGGY_N"/>
</dbReference>
<dbReference type="PANTHER" id="PTHR43095:SF5">
    <property type="entry name" value="XYLULOSE KINASE"/>
    <property type="match status" value="1"/>
</dbReference>
<evidence type="ECO:0000259" key="4">
    <source>
        <dbReference type="Pfam" id="PF00370"/>
    </source>
</evidence>
<comment type="caution">
    <text evidence="6">The sequence shown here is derived from an EMBL/GenBank/DDBJ whole genome shotgun (WGS) entry which is preliminary data.</text>
</comment>
<comment type="similarity">
    <text evidence="1">Belongs to the FGGY kinase family.</text>
</comment>
<dbReference type="InterPro" id="IPR018485">
    <property type="entry name" value="FGGY_C"/>
</dbReference>
<keyword evidence="2" id="KW-0808">Transferase</keyword>
<dbReference type="GO" id="GO:0016301">
    <property type="term" value="F:kinase activity"/>
    <property type="evidence" value="ECO:0007669"/>
    <property type="project" value="UniProtKB-KW"/>
</dbReference>
<evidence type="ECO:0008006" key="8">
    <source>
        <dbReference type="Google" id="ProtNLM"/>
    </source>
</evidence>
<gene>
    <name evidence="6" type="ORF">CAFE_05440</name>
</gene>
<dbReference type="AlphaFoldDB" id="A0A6N8HWK3"/>
<dbReference type="PANTHER" id="PTHR43095">
    <property type="entry name" value="SUGAR KINASE"/>
    <property type="match status" value="1"/>
</dbReference>
<dbReference type="InterPro" id="IPR050406">
    <property type="entry name" value="FGGY_Carb_Kinase"/>
</dbReference>
<dbReference type="OrthoDB" id="9760563at2"/>
<dbReference type="RefSeq" id="WP_066649599.1">
    <property type="nucleotide sequence ID" value="NZ_VWXL01000014.1"/>
</dbReference>
<name>A0A6N8HWK3_9FIRM</name>
<protein>
    <recommendedName>
        <fullName evidence="8">ATPase</fullName>
    </recommendedName>
</protein>
<evidence type="ECO:0000259" key="5">
    <source>
        <dbReference type="Pfam" id="PF02782"/>
    </source>
</evidence>
<evidence type="ECO:0000256" key="1">
    <source>
        <dbReference type="ARBA" id="ARBA00009156"/>
    </source>
</evidence>
<dbReference type="GO" id="GO:0005975">
    <property type="term" value="P:carbohydrate metabolic process"/>
    <property type="evidence" value="ECO:0007669"/>
    <property type="project" value="InterPro"/>
</dbReference>
<reference evidence="6 7" key="1">
    <citation type="submission" date="2019-09" db="EMBL/GenBank/DDBJ databases">
        <title>Genome sequence of Clostridium sp. EA1.</title>
        <authorList>
            <person name="Poehlein A."/>
            <person name="Bengelsdorf F.R."/>
            <person name="Daniel R."/>
        </authorList>
    </citation>
    <scope>NUCLEOTIDE SEQUENCE [LARGE SCALE GENOMIC DNA]</scope>
    <source>
        <strain evidence="6 7">EA1</strain>
    </source>
</reference>
<evidence type="ECO:0000256" key="3">
    <source>
        <dbReference type="ARBA" id="ARBA00022777"/>
    </source>
</evidence>
<accession>A0A6N8HWK3</accession>
<dbReference type="CDD" id="cd07809">
    <property type="entry name" value="ASKHA_NBD_FGGY_BaXK-like"/>
    <property type="match status" value="1"/>
</dbReference>
<dbReference type="EMBL" id="VWXL01000014">
    <property type="protein sequence ID" value="MVB09877.1"/>
    <property type="molecule type" value="Genomic_DNA"/>
</dbReference>
<dbReference type="Gene3D" id="3.30.420.40">
    <property type="match status" value="2"/>
</dbReference>
<organism evidence="6 7">
    <name type="scientific">Caproicibacter fermentans</name>
    <dbReference type="NCBI Taxonomy" id="2576756"/>
    <lineage>
        <taxon>Bacteria</taxon>
        <taxon>Bacillati</taxon>
        <taxon>Bacillota</taxon>
        <taxon>Clostridia</taxon>
        <taxon>Eubacteriales</taxon>
        <taxon>Acutalibacteraceae</taxon>
        <taxon>Caproicibacter</taxon>
    </lineage>
</organism>
<dbReference type="Pfam" id="PF02782">
    <property type="entry name" value="FGGY_C"/>
    <property type="match status" value="1"/>
</dbReference>
<dbReference type="SUPFAM" id="SSF53067">
    <property type="entry name" value="Actin-like ATPase domain"/>
    <property type="match status" value="2"/>
</dbReference>
<evidence type="ECO:0000313" key="6">
    <source>
        <dbReference type="EMBL" id="MVB09877.1"/>
    </source>
</evidence>
<keyword evidence="7" id="KW-1185">Reference proteome</keyword>
<proteinExistence type="inferred from homology"/>
<feature type="domain" description="Carbohydrate kinase FGGY C-terminal" evidence="5">
    <location>
        <begin position="276"/>
        <end position="473"/>
    </location>
</feature>
<sequence length="531" mass="57266">MKQNEIKMAIIAGNTSLGIELGSTKIKAALLTEDFIPAASGSHDWESSYENGVWTYSLEDVWDGLRHCYRNLACDVLDRYGVELTTVGCIGFSGMMHGYLPFDRNGLLLTPFRTWQNTATGPAAKELSELFQFNVPQRWSVAHLYQAVLNEEPHVKNLAFLTTLAGYVHWQMTGRKVLGIGDASGMFPIDSGTCDYDAGMLTKFQEKVSSRYSWKLKDLLPRVLLAGEDAGTLTEEGAKKLDPSGRLRAGIPVCPPEGDAGTGMAATNSVTARTGNVSAGTSIFSMVVLERPLTDHYPEIDLVATPAGVPVAMVHCNNCTGDMNLWAELLGEFAEMMGIPAGLDEIYPAFYRKALEGDPDCGGLLLYNYLAGEPVAGVAEGRPMLIRSPKSRFSLANFCRANIYAALAALKLGMDLLAKENVQIDRLTGHGGLFRHAGAGARFLAAAVNAPVSTMETAAAGGPYGMALLAAYSIRRKKGESLEEFLSTRVYAGIKTVTTWPDPADAKGFEQFLKNFKAGLAAEKAAAECMK</sequence>
<evidence type="ECO:0000313" key="7">
    <source>
        <dbReference type="Proteomes" id="UP000469440"/>
    </source>
</evidence>